<organism evidence="1">
    <name type="scientific">bioreactor metagenome</name>
    <dbReference type="NCBI Taxonomy" id="1076179"/>
    <lineage>
        <taxon>unclassified sequences</taxon>
        <taxon>metagenomes</taxon>
        <taxon>ecological metagenomes</taxon>
    </lineage>
</organism>
<sequence length="63" mass="7381">MQRFAERRVQLKQDLPRFHELTFGLIAFVGHKGCPKPADGIYLFRGKIREVVIHRFQVVDVSE</sequence>
<proteinExistence type="predicted"/>
<protein>
    <submittedName>
        <fullName evidence="1">Uncharacterized protein</fullName>
    </submittedName>
</protein>
<dbReference type="AlphaFoldDB" id="A0A645CBD4"/>
<comment type="caution">
    <text evidence="1">The sequence shown here is derived from an EMBL/GenBank/DDBJ whole genome shotgun (WGS) entry which is preliminary data.</text>
</comment>
<reference evidence="1" key="1">
    <citation type="submission" date="2019-08" db="EMBL/GenBank/DDBJ databases">
        <authorList>
            <person name="Kucharzyk K."/>
            <person name="Murdoch R.W."/>
            <person name="Higgins S."/>
            <person name="Loffler F."/>
        </authorList>
    </citation>
    <scope>NUCLEOTIDE SEQUENCE</scope>
</reference>
<evidence type="ECO:0000313" key="1">
    <source>
        <dbReference type="EMBL" id="MPM74202.1"/>
    </source>
</evidence>
<dbReference type="EMBL" id="VSSQ01025813">
    <property type="protein sequence ID" value="MPM74202.1"/>
    <property type="molecule type" value="Genomic_DNA"/>
</dbReference>
<gene>
    <name evidence="1" type="ORF">SDC9_121187</name>
</gene>
<accession>A0A645CBD4</accession>
<name>A0A645CBD4_9ZZZZ</name>